<accession>A0AB73ARE3</accession>
<dbReference type="AlphaFoldDB" id="A0AB73ARE3"/>
<evidence type="ECO:0000313" key="2">
    <source>
        <dbReference type="EMBL" id="EYB11646.1"/>
    </source>
</evidence>
<gene>
    <name evidence="2" type="ORF">M119_0299</name>
</gene>
<keyword evidence="1" id="KW-0472">Membrane</keyword>
<comment type="caution">
    <text evidence="2">The sequence shown here is derived from an EMBL/GenBank/DDBJ whole genome shotgun (WGS) entry which is preliminary data.</text>
</comment>
<evidence type="ECO:0000256" key="1">
    <source>
        <dbReference type="SAM" id="Phobius"/>
    </source>
</evidence>
<dbReference type="EMBL" id="JGEU01000029">
    <property type="protein sequence ID" value="EYB11646.1"/>
    <property type="molecule type" value="Genomic_DNA"/>
</dbReference>
<evidence type="ECO:0000313" key="3">
    <source>
        <dbReference type="Proteomes" id="UP000021175"/>
    </source>
</evidence>
<sequence length="43" mass="4920">MWKWNKLQELVWVLWIVKVFVGATIVPSTALMATKGLKESSVM</sequence>
<protein>
    <submittedName>
        <fullName evidence="2">Membrane protein</fullName>
    </submittedName>
</protein>
<feature type="transmembrane region" description="Helical" evidence="1">
    <location>
        <begin position="12"/>
        <end position="33"/>
    </location>
</feature>
<dbReference type="Proteomes" id="UP000021175">
    <property type="component" value="Unassembled WGS sequence"/>
</dbReference>
<organism evidence="2 3">
    <name type="scientific">Bacteroides fragilis str. 3783N1-6</name>
    <dbReference type="NCBI Taxonomy" id="1339310"/>
    <lineage>
        <taxon>Bacteria</taxon>
        <taxon>Pseudomonadati</taxon>
        <taxon>Bacteroidota</taxon>
        <taxon>Bacteroidia</taxon>
        <taxon>Bacteroidales</taxon>
        <taxon>Bacteroidaceae</taxon>
        <taxon>Bacteroides</taxon>
    </lineage>
</organism>
<keyword evidence="1" id="KW-1133">Transmembrane helix</keyword>
<proteinExistence type="predicted"/>
<reference evidence="2 3" key="1">
    <citation type="submission" date="2014-02" db="EMBL/GenBank/DDBJ databases">
        <authorList>
            <person name="Sears C."/>
            <person name="Carroll K."/>
            <person name="Sack B.R."/>
            <person name="Qadri F."/>
            <person name="Myers L.L."/>
            <person name="Chung G.-T."/>
            <person name="Escheverria P."/>
            <person name="Fraser C.M."/>
            <person name="Sadzewicz L."/>
            <person name="Shefchek K.A."/>
            <person name="Tallon L."/>
            <person name="Das S.P."/>
            <person name="Daugherty S."/>
            <person name="Mongodin E.F."/>
        </authorList>
    </citation>
    <scope>NUCLEOTIDE SEQUENCE [LARGE SCALE GENOMIC DNA]</scope>
    <source>
        <strain evidence="2 3">3783N1-6</strain>
    </source>
</reference>
<name>A0AB73ARE3_BACFG</name>
<keyword evidence="1" id="KW-0812">Transmembrane</keyword>